<keyword evidence="6 9" id="KW-0472">Membrane</keyword>
<evidence type="ECO:0008006" key="12">
    <source>
        <dbReference type="Google" id="ProtNLM"/>
    </source>
</evidence>
<keyword evidence="5 9" id="KW-1133">Transmembrane helix</keyword>
<evidence type="ECO:0000256" key="6">
    <source>
        <dbReference type="ARBA" id="ARBA00023136"/>
    </source>
</evidence>
<evidence type="ECO:0000256" key="1">
    <source>
        <dbReference type="ARBA" id="ARBA00004141"/>
    </source>
</evidence>
<evidence type="ECO:0000256" key="3">
    <source>
        <dbReference type="ARBA" id="ARBA00022679"/>
    </source>
</evidence>
<keyword evidence="3" id="KW-0808">Transferase</keyword>
<organism evidence="10 11">
    <name type="scientific">Enemella dayhoffiae</name>
    <dbReference type="NCBI Taxonomy" id="2016507"/>
    <lineage>
        <taxon>Bacteria</taxon>
        <taxon>Bacillati</taxon>
        <taxon>Actinomycetota</taxon>
        <taxon>Actinomycetes</taxon>
        <taxon>Propionibacteriales</taxon>
        <taxon>Propionibacteriaceae</taxon>
        <taxon>Enemella</taxon>
    </lineage>
</organism>
<dbReference type="GO" id="GO:0016757">
    <property type="term" value="F:glycosyltransferase activity"/>
    <property type="evidence" value="ECO:0007669"/>
    <property type="project" value="UniProtKB-KW"/>
</dbReference>
<feature type="transmembrane region" description="Helical" evidence="9">
    <location>
        <begin position="502"/>
        <end position="520"/>
    </location>
</feature>
<keyword evidence="11" id="KW-1185">Reference proteome</keyword>
<dbReference type="EMBL" id="NMVQ01000001">
    <property type="protein sequence ID" value="OYO24995.1"/>
    <property type="molecule type" value="Genomic_DNA"/>
</dbReference>
<evidence type="ECO:0000256" key="9">
    <source>
        <dbReference type="SAM" id="Phobius"/>
    </source>
</evidence>
<feature type="transmembrane region" description="Helical" evidence="9">
    <location>
        <begin position="294"/>
        <end position="320"/>
    </location>
</feature>
<evidence type="ECO:0000256" key="8">
    <source>
        <dbReference type="SAM" id="MobiDB-lite"/>
    </source>
</evidence>
<feature type="transmembrane region" description="Helical" evidence="9">
    <location>
        <begin position="127"/>
        <end position="144"/>
    </location>
</feature>
<comment type="caution">
    <text evidence="10">The sequence shown here is derived from an EMBL/GenBank/DDBJ whole genome shotgun (WGS) entry which is preliminary data.</text>
</comment>
<feature type="transmembrane region" description="Helical" evidence="9">
    <location>
        <begin position="426"/>
        <end position="447"/>
    </location>
</feature>
<dbReference type="Proteomes" id="UP000216311">
    <property type="component" value="Unassembled WGS sequence"/>
</dbReference>
<feature type="transmembrane region" description="Helical" evidence="9">
    <location>
        <begin position="381"/>
        <end position="405"/>
    </location>
</feature>
<dbReference type="Pfam" id="PF26314">
    <property type="entry name" value="MptA_B_family"/>
    <property type="match status" value="1"/>
</dbReference>
<proteinExistence type="inferred from homology"/>
<reference evidence="10 11" key="1">
    <citation type="submission" date="2017-07" db="EMBL/GenBank/DDBJ databases">
        <title>Draft whole genome sequences of clinical Proprionibacteriaceae strains.</title>
        <authorList>
            <person name="Bernier A.-M."/>
            <person name="Bernard K."/>
            <person name="Domingo M.-C."/>
        </authorList>
    </citation>
    <scope>NUCLEOTIDE SEQUENCE [LARGE SCALE GENOMIC DNA]</scope>
    <source>
        <strain evidence="10 11">NML 130396</strain>
    </source>
</reference>
<feature type="region of interest" description="Disordered" evidence="8">
    <location>
        <begin position="529"/>
        <end position="556"/>
    </location>
</feature>
<keyword evidence="2" id="KW-0328">Glycosyltransferase</keyword>
<comment type="similarity">
    <text evidence="7">Belongs to the MptA/B family.</text>
</comment>
<feature type="transmembrane region" description="Helical" evidence="9">
    <location>
        <begin position="220"/>
        <end position="243"/>
    </location>
</feature>
<dbReference type="RefSeq" id="WP_094362202.1">
    <property type="nucleotide sequence ID" value="NZ_NMVQ01000001.1"/>
</dbReference>
<evidence type="ECO:0000313" key="11">
    <source>
        <dbReference type="Proteomes" id="UP000216311"/>
    </source>
</evidence>
<name>A0A255HBP5_9ACTN</name>
<dbReference type="AlphaFoldDB" id="A0A255HBP5"/>
<feature type="transmembrane region" description="Helical" evidence="9">
    <location>
        <begin position="93"/>
        <end position="115"/>
    </location>
</feature>
<dbReference type="GO" id="GO:0016020">
    <property type="term" value="C:membrane"/>
    <property type="evidence" value="ECO:0007669"/>
    <property type="project" value="UniProtKB-SubCell"/>
</dbReference>
<sequence length="556" mass="60840">MTQTTEPAAADQATDRGSVLHRFAYGVRQLFEVKPGTPWHRNPRLGLGMVLASTVITLFVGFLGPSVTTLNIGPRSSILPPWYLPGGVLKPNPWLVVMLCYLLLFLGAAGTFICLRALAVGWKPRNRNLYILGVVVNLITITVPPQTSADVLMYAGYGRLTKLGYDAYSVAPAEIFRQMYDPIIRWTEKPWQDMVNVYGPLLYGMQYVANVLGGENLHDVVFWLQLFCCVAFIAACTVIIWMARGNNALQRRAIIWTLLNPMMIWAVVTGAHNEAVSIAVALAGFLFIRRNPFLTGLLIGVACTGKATVGLYGVAMAWAYRRELKKFLLSMLGAAIPNTIVYIFLFPRALELASKNASYVIGSSWISPVRRVLNVFISPDAVSVVVSVLAWGSAVMLGWMLSRVLPWRALPGAPPGTSPERDPLVIALRTTVVMAVGWVITSAYSLAWYDLIYFLPMALLGATQLDVIALLRAGVLNVAFVLGRVIDYTPLMAAWNQRVREIITPTVGVGVIVVVVLWWHEHGLKVGSHTRAPHAGDETSGPPGGEETDEPARTTG</sequence>
<feature type="transmembrane region" description="Helical" evidence="9">
    <location>
        <begin position="453"/>
        <end position="482"/>
    </location>
</feature>
<gene>
    <name evidence="10" type="ORF">CGZ93_00550</name>
</gene>
<keyword evidence="4 9" id="KW-0812">Transmembrane</keyword>
<dbReference type="InterPro" id="IPR049829">
    <property type="entry name" value="MptA/B-like"/>
</dbReference>
<feature type="transmembrane region" description="Helical" evidence="9">
    <location>
        <begin position="264"/>
        <end position="288"/>
    </location>
</feature>
<evidence type="ECO:0000256" key="2">
    <source>
        <dbReference type="ARBA" id="ARBA00022676"/>
    </source>
</evidence>
<protein>
    <recommendedName>
        <fullName evidence="12">DUF2029 domain-containing protein</fullName>
    </recommendedName>
</protein>
<evidence type="ECO:0000256" key="4">
    <source>
        <dbReference type="ARBA" id="ARBA00022692"/>
    </source>
</evidence>
<feature type="transmembrane region" description="Helical" evidence="9">
    <location>
        <begin position="50"/>
        <end position="73"/>
    </location>
</feature>
<accession>A0A255HBP5</accession>
<evidence type="ECO:0000256" key="7">
    <source>
        <dbReference type="ARBA" id="ARBA00043987"/>
    </source>
</evidence>
<comment type="subcellular location">
    <subcellularLocation>
        <location evidence="1">Membrane</location>
        <topology evidence="1">Multi-pass membrane protein</topology>
    </subcellularLocation>
</comment>
<evidence type="ECO:0000313" key="10">
    <source>
        <dbReference type="EMBL" id="OYO24995.1"/>
    </source>
</evidence>
<feature type="transmembrane region" description="Helical" evidence="9">
    <location>
        <begin position="327"/>
        <end position="346"/>
    </location>
</feature>
<dbReference type="NCBIfam" id="NF038066">
    <property type="entry name" value="MptB"/>
    <property type="match status" value="1"/>
</dbReference>
<evidence type="ECO:0000256" key="5">
    <source>
        <dbReference type="ARBA" id="ARBA00022989"/>
    </source>
</evidence>
<dbReference type="OrthoDB" id="5242303at2"/>